<dbReference type="Proteomes" id="UP000199504">
    <property type="component" value="Unassembled WGS sequence"/>
</dbReference>
<organism evidence="1 2">
    <name type="scientific">Micromonospora mirobrigensis</name>
    <dbReference type="NCBI Taxonomy" id="262898"/>
    <lineage>
        <taxon>Bacteria</taxon>
        <taxon>Bacillati</taxon>
        <taxon>Actinomycetota</taxon>
        <taxon>Actinomycetes</taxon>
        <taxon>Micromonosporales</taxon>
        <taxon>Micromonosporaceae</taxon>
        <taxon>Micromonospora</taxon>
    </lineage>
</organism>
<keyword evidence="2" id="KW-1185">Reference proteome</keyword>
<accession>A0A1C4YNK2</accession>
<gene>
    <name evidence="1" type="ORF">GA0070564_104237</name>
</gene>
<sequence>MTNGPAHASIVYWRKSLWNGLRCVPVLLTLEQGWLRARDRVGAEVFVVPVGQVGGRLTRLRTLLLDVDGRRYALVGRGASISPDPSREQQQALAAFRADRAAAPDGTEGPGFLDAMFNERAGWNMRGWRDALVAAGSGVRR</sequence>
<reference evidence="2" key="1">
    <citation type="submission" date="2016-06" db="EMBL/GenBank/DDBJ databases">
        <authorList>
            <person name="Varghese N."/>
            <person name="Submissions Spin"/>
        </authorList>
    </citation>
    <scope>NUCLEOTIDE SEQUENCE [LARGE SCALE GENOMIC DNA]</scope>
    <source>
        <strain evidence="2">DSM 44830</strain>
    </source>
</reference>
<dbReference type="RefSeq" id="WP_091609378.1">
    <property type="nucleotide sequence ID" value="NZ_FMCX01000004.1"/>
</dbReference>
<dbReference type="EMBL" id="FMCX01000004">
    <property type="protein sequence ID" value="SCF22260.1"/>
    <property type="molecule type" value="Genomic_DNA"/>
</dbReference>
<evidence type="ECO:0000313" key="2">
    <source>
        <dbReference type="Proteomes" id="UP000199504"/>
    </source>
</evidence>
<dbReference type="OrthoDB" id="3386500at2"/>
<proteinExistence type="predicted"/>
<name>A0A1C4YNK2_9ACTN</name>
<evidence type="ECO:0000313" key="1">
    <source>
        <dbReference type="EMBL" id="SCF22260.1"/>
    </source>
</evidence>
<protein>
    <submittedName>
        <fullName evidence="1">Uncharacterized protein</fullName>
    </submittedName>
</protein>
<dbReference type="AlphaFoldDB" id="A0A1C4YNK2"/>